<dbReference type="InterPro" id="IPR013766">
    <property type="entry name" value="Thioredoxin_domain"/>
</dbReference>
<dbReference type="CDD" id="cd02966">
    <property type="entry name" value="TlpA_like_family"/>
    <property type="match status" value="1"/>
</dbReference>
<dbReference type="Pfam" id="PF13905">
    <property type="entry name" value="Thioredoxin_8"/>
    <property type="match status" value="1"/>
</dbReference>
<keyword evidence="3" id="KW-1185">Reference proteome</keyword>
<dbReference type="InterPro" id="IPR012336">
    <property type="entry name" value="Thioredoxin-like_fold"/>
</dbReference>
<feature type="domain" description="Thioredoxin" evidence="1">
    <location>
        <begin position="13"/>
        <end position="157"/>
    </location>
</feature>
<evidence type="ECO:0000259" key="1">
    <source>
        <dbReference type="PROSITE" id="PS51352"/>
    </source>
</evidence>
<sequence>MPNQFNYFLNDKPFKNRPFVGFDLIDNDGKPIELPQNKVLVLDFWTTSCGVCFKKFPEFEKLFKEYKNDTKIEFYSINVPTKRDEFTKTRELVNKLGYDFQTVYAKSKNDVESKLKISGYPSFMIVKDNIIQFDGYLNINPVVLVYNSKNELEKIVK</sequence>
<evidence type="ECO:0000313" key="2">
    <source>
        <dbReference type="EMBL" id="GAA3780524.1"/>
    </source>
</evidence>
<dbReference type="InterPro" id="IPR050553">
    <property type="entry name" value="Thioredoxin_ResA/DsbE_sf"/>
</dbReference>
<protein>
    <recommendedName>
        <fullName evidence="1">Thioredoxin domain-containing protein</fullName>
    </recommendedName>
</protein>
<dbReference type="PROSITE" id="PS51352">
    <property type="entry name" value="THIOREDOXIN_2"/>
    <property type="match status" value="1"/>
</dbReference>
<gene>
    <name evidence="2" type="ORF">GCM10022271_10990</name>
</gene>
<dbReference type="PANTHER" id="PTHR42852">
    <property type="entry name" value="THIOL:DISULFIDE INTERCHANGE PROTEIN DSBE"/>
    <property type="match status" value="1"/>
</dbReference>
<dbReference type="PANTHER" id="PTHR42852:SF13">
    <property type="entry name" value="PROTEIN DIPZ"/>
    <property type="match status" value="1"/>
</dbReference>
<accession>A0ABP7H0M5</accession>
<dbReference type="EMBL" id="BAABBI010000001">
    <property type="protein sequence ID" value="GAA3780524.1"/>
    <property type="molecule type" value="Genomic_DNA"/>
</dbReference>
<evidence type="ECO:0000313" key="3">
    <source>
        <dbReference type="Proteomes" id="UP001501456"/>
    </source>
</evidence>
<name>A0ABP7H0M5_9FLAO</name>
<comment type="caution">
    <text evidence="2">The sequence shown here is derived from an EMBL/GenBank/DDBJ whole genome shotgun (WGS) entry which is preliminary data.</text>
</comment>
<dbReference type="SUPFAM" id="SSF52833">
    <property type="entry name" value="Thioredoxin-like"/>
    <property type="match status" value="1"/>
</dbReference>
<dbReference type="Proteomes" id="UP001501456">
    <property type="component" value="Unassembled WGS sequence"/>
</dbReference>
<dbReference type="Gene3D" id="3.40.30.10">
    <property type="entry name" value="Glutaredoxin"/>
    <property type="match status" value="1"/>
</dbReference>
<dbReference type="InterPro" id="IPR036249">
    <property type="entry name" value="Thioredoxin-like_sf"/>
</dbReference>
<organism evidence="2 3">
    <name type="scientific">Corallibacter vietnamensis</name>
    <dbReference type="NCBI Taxonomy" id="904130"/>
    <lineage>
        <taxon>Bacteria</taxon>
        <taxon>Pseudomonadati</taxon>
        <taxon>Bacteroidota</taxon>
        <taxon>Flavobacteriia</taxon>
        <taxon>Flavobacteriales</taxon>
        <taxon>Flavobacteriaceae</taxon>
        <taxon>Corallibacter</taxon>
    </lineage>
</organism>
<reference evidence="3" key="1">
    <citation type="journal article" date="2019" name="Int. J. Syst. Evol. Microbiol.">
        <title>The Global Catalogue of Microorganisms (GCM) 10K type strain sequencing project: providing services to taxonomists for standard genome sequencing and annotation.</title>
        <authorList>
            <consortium name="The Broad Institute Genomics Platform"/>
            <consortium name="The Broad Institute Genome Sequencing Center for Infectious Disease"/>
            <person name="Wu L."/>
            <person name="Ma J."/>
        </authorList>
    </citation>
    <scope>NUCLEOTIDE SEQUENCE [LARGE SCALE GENOMIC DNA]</scope>
    <source>
        <strain evidence="3">JCM 17525</strain>
    </source>
</reference>
<proteinExistence type="predicted"/>